<sequence length="81" mass="9081">MAIADLGYLDRGFDFRGAGEFSSYFVDLDTDDFSPALRYGLANYQCGTCLQKWYVECAAEETTYAVFAVKECVRHDDPAIS</sequence>
<dbReference type="RefSeq" id="WP_130187424.1">
    <property type="nucleotide sequence ID" value="NZ_CP035913.1"/>
</dbReference>
<dbReference type="EMBL" id="CP035913">
    <property type="protein sequence ID" value="QBE64304.1"/>
    <property type="molecule type" value="Genomic_DNA"/>
</dbReference>
<name>A0A4P6KZF6_9BURK</name>
<reference evidence="1 2" key="1">
    <citation type="submission" date="2019-02" db="EMBL/GenBank/DDBJ databases">
        <title>Draft Genome Sequences of Six Type Strains of the Genus Massilia.</title>
        <authorList>
            <person name="Miess H."/>
            <person name="Frediansyhah A."/>
            <person name="Gross H."/>
        </authorList>
    </citation>
    <scope>NUCLEOTIDE SEQUENCE [LARGE SCALE GENOMIC DNA]</scope>
    <source>
        <strain evidence="1 2">DSM 17473</strain>
    </source>
</reference>
<protein>
    <submittedName>
        <fullName evidence="1">Uncharacterized protein</fullName>
    </submittedName>
</protein>
<dbReference type="KEGG" id="plue:EWM63_15985"/>
<keyword evidence="2" id="KW-1185">Reference proteome</keyword>
<accession>A0A4P6KZF6</accession>
<dbReference type="Proteomes" id="UP000290637">
    <property type="component" value="Chromosome"/>
</dbReference>
<organism evidence="1 2">
    <name type="scientific">Pseudoduganella lutea</name>
    <dbReference type="NCBI Taxonomy" id="321985"/>
    <lineage>
        <taxon>Bacteria</taxon>
        <taxon>Pseudomonadati</taxon>
        <taxon>Pseudomonadota</taxon>
        <taxon>Betaproteobacteria</taxon>
        <taxon>Burkholderiales</taxon>
        <taxon>Oxalobacteraceae</taxon>
        <taxon>Telluria group</taxon>
        <taxon>Pseudoduganella</taxon>
    </lineage>
</organism>
<evidence type="ECO:0000313" key="2">
    <source>
        <dbReference type="Proteomes" id="UP000290637"/>
    </source>
</evidence>
<dbReference type="OrthoDB" id="8780249at2"/>
<proteinExistence type="predicted"/>
<gene>
    <name evidence="1" type="ORF">EWM63_15985</name>
</gene>
<evidence type="ECO:0000313" key="1">
    <source>
        <dbReference type="EMBL" id="QBE64304.1"/>
    </source>
</evidence>
<dbReference type="AlphaFoldDB" id="A0A4P6KZF6"/>